<gene>
    <name evidence="2" type="ORF">L211DRAFT_431960</name>
</gene>
<dbReference type="Proteomes" id="UP000267821">
    <property type="component" value="Unassembled WGS sequence"/>
</dbReference>
<evidence type="ECO:0000313" key="2">
    <source>
        <dbReference type="EMBL" id="RPB21404.1"/>
    </source>
</evidence>
<dbReference type="AlphaFoldDB" id="A0A3N4LEU1"/>
<evidence type="ECO:0000256" key="1">
    <source>
        <dbReference type="SAM" id="MobiDB-lite"/>
    </source>
</evidence>
<feature type="compositionally biased region" description="Basic and acidic residues" evidence="1">
    <location>
        <begin position="85"/>
        <end position="100"/>
    </location>
</feature>
<proteinExistence type="predicted"/>
<protein>
    <submittedName>
        <fullName evidence="2">Uncharacterized protein</fullName>
    </submittedName>
</protein>
<sequence>MRAQGPAAFLISRCWQINLPCPESTQVSGWLLMVSLLGSNRSKFLEEAQKGNNATGEIRPLSACTRERLRGLVEQYPRSSQRKLVLSDKRNPHDDQGSLA</sequence>
<keyword evidence="3" id="KW-1185">Reference proteome</keyword>
<feature type="region of interest" description="Disordered" evidence="1">
    <location>
        <begin position="76"/>
        <end position="100"/>
    </location>
</feature>
<reference evidence="2 3" key="1">
    <citation type="journal article" date="2018" name="Nat. Ecol. Evol.">
        <title>Pezizomycetes genomes reveal the molecular basis of ectomycorrhizal truffle lifestyle.</title>
        <authorList>
            <person name="Murat C."/>
            <person name="Payen T."/>
            <person name="Noel B."/>
            <person name="Kuo A."/>
            <person name="Morin E."/>
            <person name="Chen J."/>
            <person name="Kohler A."/>
            <person name="Krizsan K."/>
            <person name="Balestrini R."/>
            <person name="Da Silva C."/>
            <person name="Montanini B."/>
            <person name="Hainaut M."/>
            <person name="Levati E."/>
            <person name="Barry K.W."/>
            <person name="Belfiori B."/>
            <person name="Cichocki N."/>
            <person name="Clum A."/>
            <person name="Dockter R.B."/>
            <person name="Fauchery L."/>
            <person name="Guy J."/>
            <person name="Iotti M."/>
            <person name="Le Tacon F."/>
            <person name="Lindquist E.A."/>
            <person name="Lipzen A."/>
            <person name="Malagnac F."/>
            <person name="Mello A."/>
            <person name="Molinier V."/>
            <person name="Miyauchi S."/>
            <person name="Poulain J."/>
            <person name="Riccioni C."/>
            <person name="Rubini A."/>
            <person name="Sitrit Y."/>
            <person name="Splivallo R."/>
            <person name="Traeger S."/>
            <person name="Wang M."/>
            <person name="Zifcakova L."/>
            <person name="Wipf D."/>
            <person name="Zambonelli A."/>
            <person name="Paolocci F."/>
            <person name="Nowrousian M."/>
            <person name="Ottonello S."/>
            <person name="Baldrian P."/>
            <person name="Spatafora J.W."/>
            <person name="Henrissat B."/>
            <person name="Nagy L.G."/>
            <person name="Aury J.M."/>
            <person name="Wincker P."/>
            <person name="Grigoriev I.V."/>
            <person name="Bonfante P."/>
            <person name="Martin F.M."/>
        </authorList>
    </citation>
    <scope>NUCLEOTIDE SEQUENCE [LARGE SCALE GENOMIC DNA]</scope>
    <source>
        <strain evidence="2 3">ATCC MYA-4762</strain>
    </source>
</reference>
<accession>A0A3N4LEU1</accession>
<dbReference type="OrthoDB" id="10608241at2759"/>
<dbReference type="EMBL" id="ML121559">
    <property type="protein sequence ID" value="RPB21404.1"/>
    <property type="molecule type" value="Genomic_DNA"/>
</dbReference>
<evidence type="ECO:0000313" key="3">
    <source>
        <dbReference type="Proteomes" id="UP000267821"/>
    </source>
</evidence>
<organism evidence="2 3">
    <name type="scientific">Terfezia boudieri ATCC MYA-4762</name>
    <dbReference type="NCBI Taxonomy" id="1051890"/>
    <lineage>
        <taxon>Eukaryota</taxon>
        <taxon>Fungi</taxon>
        <taxon>Dikarya</taxon>
        <taxon>Ascomycota</taxon>
        <taxon>Pezizomycotina</taxon>
        <taxon>Pezizomycetes</taxon>
        <taxon>Pezizales</taxon>
        <taxon>Pezizaceae</taxon>
        <taxon>Terfezia</taxon>
    </lineage>
</organism>
<name>A0A3N4LEU1_9PEZI</name>
<dbReference type="InParanoid" id="A0A3N4LEU1"/>